<dbReference type="STRING" id="1121393.SAMN02745216_01927"/>
<feature type="domain" description="PBP" evidence="1">
    <location>
        <begin position="87"/>
        <end position="276"/>
    </location>
</feature>
<organism evidence="3 4">
    <name type="scientific">Desulfatibacillum alkenivorans DSM 16219</name>
    <dbReference type="NCBI Taxonomy" id="1121393"/>
    <lineage>
        <taxon>Bacteria</taxon>
        <taxon>Pseudomonadati</taxon>
        <taxon>Thermodesulfobacteriota</taxon>
        <taxon>Desulfobacteria</taxon>
        <taxon>Desulfobacterales</taxon>
        <taxon>Desulfatibacillaceae</taxon>
        <taxon>Desulfatibacillum</taxon>
    </lineage>
</organism>
<dbReference type="RefSeq" id="WP_073475274.1">
    <property type="nucleotide sequence ID" value="NZ_FQZU01000009.1"/>
</dbReference>
<evidence type="ECO:0000313" key="4">
    <source>
        <dbReference type="Proteomes" id="UP000183994"/>
    </source>
</evidence>
<dbReference type="Pfam" id="PF12728">
    <property type="entry name" value="HTH_17"/>
    <property type="match status" value="1"/>
</dbReference>
<feature type="domain" description="Helix-turn-helix" evidence="2">
    <location>
        <begin position="5"/>
        <end position="54"/>
    </location>
</feature>
<gene>
    <name evidence="3" type="ORF">SAMN02745216_01927</name>
</gene>
<dbReference type="GO" id="GO:0003677">
    <property type="term" value="F:DNA binding"/>
    <property type="evidence" value="ECO:0007669"/>
    <property type="project" value="InterPro"/>
</dbReference>
<dbReference type="InterPro" id="IPR024370">
    <property type="entry name" value="PBP_domain"/>
</dbReference>
<dbReference type="InterPro" id="IPR041657">
    <property type="entry name" value="HTH_17"/>
</dbReference>
<dbReference type="PANTHER" id="PTHR38431:SF1">
    <property type="entry name" value="BLL2305 PROTEIN"/>
    <property type="match status" value="1"/>
</dbReference>
<dbReference type="Pfam" id="PF12727">
    <property type="entry name" value="PBP_like"/>
    <property type="match status" value="1"/>
</dbReference>
<dbReference type="OrthoDB" id="9804758at2"/>
<sequence length="309" mass="34204">MADVFLSTKQVAEFLDVNEKMVYTLISEKGLPATKITGKWKFPQRLVEKWLEKHIINNPSPRGDVTASGLLVFAGSNDLLLERTFALFNRSHKDYLAVFANVGSMGGINALNKGFCHVAASHLMQEDGSEYNFQFVPEKFGGDPPAVINFAMREQGIVVAKGNPLKIQGIKDLGKSGVRIVNRPLGTGTRLLFDSELKNAGIKPEKLKGYNHECRSHLEVALEIAAGNADAGLAIRPASNLLGMGFIPLRWERFDLLVGRDRFFDKGVQSFLGLLQEPEFRKIAEKLGGYSLDICGKIVYPQPVRRSKE</sequence>
<proteinExistence type="predicted"/>
<evidence type="ECO:0000259" key="1">
    <source>
        <dbReference type="Pfam" id="PF12727"/>
    </source>
</evidence>
<evidence type="ECO:0000259" key="2">
    <source>
        <dbReference type="Pfam" id="PF12728"/>
    </source>
</evidence>
<keyword evidence="4" id="KW-1185">Reference proteome</keyword>
<protein>
    <submittedName>
        <fullName evidence="3">DNA binding domain-containing protein, excisionase family</fullName>
    </submittedName>
</protein>
<dbReference type="NCBIfam" id="TIGR01764">
    <property type="entry name" value="excise"/>
    <property type="match status" value="1"/>
</dbReference>
<dbReference type="Gene3D" id="3.40.190.10">
    <property type="entry name" value="Periplasmic binding protein-like II"/>
    <property type="match status" value="1"/>
</dbReference>
<dbReference type="SUPFAM" id="SSF53850">
    <property type="entry name" value="Periplasmic binding protein-like II"/>
    <property type="match status" value="1"/>
</dbReference>
<evidence type="ECO:0000313" key="3">
    <source>
        <dbReference type="EMBL" id="SHJ59579.1"/>
    </source>
</evidence>
<dbReference type="AlphaFoldDB" id="A0A1M6KKW7"/>
<accession>A0A1M6KKW7</accession>
<dbReference type="InterPro" id="IPR010093">
    <property type="entry name" value="SinI_DNA-bd"/>
</dbReference>
<dbReference type="PANTHER" id="PTHR38431">
    <property type="entry name" value="BLL2305 PROTEIN"/>
    <property type="match status" value="1"/>
</dbReference>
<dbReference type="EMBL" id="FQZU01000009">
    <property type="protein sequence ID" value="SHJ59579.1"/>
    <property type="molecule type" value="Genomic_DNA"/>
</dbReference>
<name>A0A1M6KKW7_9BACT</name>
<dbReference type="Proteomes" id="UP000183994">
    <property type="component" value="Unassembled WGS sequence"/>
</dbReference>
<reference evidence="4" key="1">
    <citation type="submission" date="2016-11" db="EMBL/GenBank/DDBJ databases">
        <authorList>
            <person name="Varghese N."/>
            <person name="Submissions S."/>
        </authorList>
    </citation>
    <scope>NUCLEOTIDE SEQUENCE [LARGE SCALE GENOMIC DNA]</scope>
    <source>
        <strain evidence="4">DSM 16219</strain>
    </source>
</reference>